<feature type="domain" description="SHSP" evidence="5">
    <location>
        <begin position="71"/>
        <end position="232"/>
    </location>
</feature>
<dbReference type="Gene3D" id="2.60.40.790">
    <property type="match status" value="1"/>
</dbReference>
<dbReference type="PROSITE" id="PS01031">
    <property type="entry name" value="SHSP"/>
    <property type="match status" value="1"/>
</dbReference>
<reference evidence="6 7" key="1">
    <citation type="journal article" date="2014" name="BMC Genomics">
        <title>Adaptive genomic structural variation in the grape powdery mildew pathogen, Erysiphe necator.</title>
        <authorList>
            <person name="Jones L."/>
            <person name="Riaz S."/>
            <person name="Morales-Cruz A."/>
            <person name="Amrine K.C."/>
            <person name="McGuire B."/>
            <person name="Gubler W.D."/>
            <person name="Walker M.A."/>
            <person name="Cantu D."/>
        </authorList>
    </citation>
    <scope>NUCLEOTIDE SEQUENCE [LARGE SCALE GENOMIC DNA]</scope>
    <source>
        <strain evidence="7">c</strain>
    </source>
</reference>
<dbReference type="InterPro" id="IPR008978">
    <property type="entry name" value="HSP20-like_chaperone"/>
</dbReference>
<dbReference type="Pfam" id="PF00011">
    <property type="entry name" value="HSP20"/>
    <property type="match status" value="1"/>
</dbReference>
<dbReference type="PANTHER" id="PTHR11527">
    <property type="entry name" value="HEAT-SHOCK PROTEIN 20 FAMILY MEMBER"/>
    <property type="match status" value="1"/>
</dbReference>
<evidence type="ECO:0000256" key="2">
    <source>
        <dbReference type="PROSITE-ProRule" id="PRU00285"/>
    </source>
</evidence>
<dbReference type="CDD" id="cd06464">
    <property type="entry name" value="ACD_sHsps-like"/>
    <property type="match status" value="1"/>
</dbReference>
<dbReference type="EMBL" id="JNVN01001965">
    <property type="protein sequence ID" value="KHJ32588.1"/>
    <property type="molecule type" value="Genomic_DNA"/>
</dbReference>
<protein>
    <submittedName>
        <fullName evidence="6">Putative heat shock protein 30</fullName>
    </submittedName>
</protein>
<evidence type="ECO:0000256" key="3">
    <source>
        <dbReference type="RuleBase" id="RU003616"/>
    </source>
</evidence>
<evidence type="ECO:0000313" key="7">
    <source>
        <dbReference type="Proteomes" id="UP000030854"/>
    </source>
</evidence>
<evidence type="ECO:0000256" key="1">
    <source>
        <dbReference type="ARBA" id="ARBA00023016"/>
    </source>
</evidence>
<dbReference type="AlphaFoldDB" id="A0A0B1P2S7"/>
<keyword evidence="7" id="KW-1185">Reference proteome</keyword>
<dbReference type="SUPFAM" id="SSF49764">
    <property type="entry name" value="HSP20-like chaperones"/>
    <property type="match status" value="1"/>
</dbReference>
<gene>
    <name evidence="6" type="ORF">EV44_g6243</name>
</gene>
<evidence type="ECO:0000259" key="5">
    <source>
        <dbReference type="PROSITE" id="PS01031"/>
    </source>
</evidence>
<dbReference type="InterPro" id="IPR031107">
    <property type="entry name" value="Small_HSP"/>
</dbReference>
<dbReference type="InterPro" id="IPR002068">
    <property type="entry name" value="A-crystallin/Hsp20_dom"/>
</dbReference>
<sequence>MLSKTLRPLPFRPLRVLKPSRTASLPLCARRKISFFPRAIVTNENPVFPPIFRLLDEFEKYSRSIDQPSRSFTKDFTPKFDVKEVSDSYELYGELPGIDQKDIDIEFTDSSTITISGHTVRSHTEGQPPRDLIENKSSSDSDSVTAQDGNTKLSENPFEKEEKTSDNQNISEDSREKFWVMERSMGEFSRSFTFPIQVDEENVTATMNNGILRVKVPKAKKQAGRKIQIQLS</sequence>
<name>A0A0B1P2S7_UNCNE</name>
<keyword evidence="1 6" id="KW-0346">Stress response</keyword>
<proteinExistence type="inferred from homology"/>
<organism evidence="6 7">
    <name type="scientific">Uncinula necator</name>
    <name type="common">Grape powdery mildew</name>
    <dbReference type="NCBI Taxonomy" id="52586"/>
    <lineage>
        <taxon>Eukaryota</taxon>
        <taxon>Fungi</taxon>
        <taxon>Dikarya</taxon>
        <taxon>Ascomycota</taxon>
        <taxon>Pezizomycotina</taxon>
        <taxon>Leotiomycetes</taxon>
        <taxon>Erysiphales</taxon>
        <taxon>Erysiphaceae</taxon>
        <taxon>Erysiphe</taxon>
    </lineage>
</organism>
<evidence type="ECO:0000313" key="6">
    <source>
        <dbReference type="EMBL" id="KHJ32588.1"/>
    </source>
</evidence>
<dbReference type="HOGENOM" id="CLU_046737_1_1_1"/>
<accession>A0A0B1P2S7</accession>
<feature type="compositionally biased region" description="Polar residues" evidence="4">
    <location>
        <begin position="140"/>
        <end position="154"/>
    </location>
</feature>
<evidence type="ECO:0000256" key="4">
    <source>
        <dbReference type="SAM" id="MobiDB-lite"/>
    </source>
</evidence>
<dbReference type="Proteomes" id="UP000030854">
    <property type="component" value="Unassembled WGS sequence"/>
</dbReference>
<comment type="similarity">
    <text evidence="2 3">Belongs to the small heat shock protein (HSP20) family.</text>
</comment>
<feature type="region of interest" description="Disordered" evidence="4">
    <location>
        <begin position="116"/>
        <end position="171"/>
    </location>
</feature>
<dbReference type="STRING" id="52586.A0A0B1P2S7"/>
<comment type="caution">
    <text evidence="6">The sequence shown here is derived from an EMBL/GenBank/DDBJ whole genome shotgun (WGS) entry which is preliminary data.</text>
</comment>
<dbReference type="OMA" id="AWWTNER"/>